<organism evidence="3 4">
    <name type="scientific">Thiohalorhabdus denitrificans</name>
    <dbReference type="NCBI Taxonomy" id="381306"/>
    <lineage>
        <taxon>Bacteria</taxon>
        <taxon>Pseudomonadati</taxon>
        <taxon>Pseudomonadota</taxon>
        <taxon>Gammaproteobacteria</taxon>
        <taxon>Thiohalorhabdales</taxon>
        <taxon>Thiohalorhabdaceae</taxon>
        <taxon>Thiohalorhabdus</taxon>
    </lineage>
</organism>
<evidence type="ECO:0000313" key="3">
    <source>
        <dbReference type="EMBL" id="SCY38549.1"/>
    </source>
</evidence>
<gene>
    <name evidence="3" type="ORF">SAMN05661077_1961</name>
</gene>
<dbReference type="CDD" id="cd00586">
    <property type="entry name" value="4HBT"/>
    <property type="match status" value="1"/>
</dbReference>
<dbReference type="GO" id="GO:0047617">
    <property type="term" value="F:fatty acyl-CoA hydrolase activity"/>
    <property type="evidence" value="ECO:0007669"/>
    <property type="project" value="TreeGrafter"/>
</dbReference>
<evidence type="ECO:0000256" key="2">
    <source>
        <dbReference type="ARBA" id="ARBA00022801"/>
    </source>
</evidence>
<dbReference type="InterPro" id="IPR050563">
    <property type="entry name" value="4-hydroxybenzoyl-CoA_TE"/>
</dbReference>
<dbReference type="InterPro" id="IPR029069">
    <property type="entry name" value="HotDog_dom_sf"/>
</dbReference>
<dbReference type="NCBIfam" id="TIGR02799">
    <property type="entry name" value="thio_ybgC"/>
    <property type="match status" value="1"/>
</dbReference>
<keyword evidence="2 3" id="KW-0378">Hydrolase</keyword>
<dbReference type="Pfam" id="PF13279">
    <property type="entry name" value="4HBT_2"/>
    <property type="match status" value="1"/>
</dbReference>
<dbReference type="OrthoDB" id="9808429at2"/>
<accession>A0A1G5FH13</accession>
<protein>
    <submittedName>
        <fullName evidence="3">Acyl-CoA thioester hydrolase</fullName>
    </submittedName>
</protein>
<dbReference type="SUPFAM" id="SSF54637">
    <property type="entry name" value="Thioesterase/thiol ester dehydrase-isomerase"/>
    <property type="match status" value="1"/>
</dbReference>
<dbReference type="FunFam" id="3.10.129.10:FF:000004">
    <property type="entry name" value="Tol-pal system-associated acyl-CoA thioesterase"/>
    <property type="match status" value="1"/>
</dbReference>
<dbReference type="Gene3D" id="3.10.129.10">
    <property type="entry name" value="Hotdog Thioesterase"/>
    <property type="match status" value="1"/>
</dbReference>
<dbReference type="Proteomes" id="UP000183104">
    <property type="component" value="Unassembled WGS sequence"/>
</dbReference>
<dbReference type="AlphaFoldDB" id="A0A1G5FH13"/>
<comment type="similarity">
    <text evidence="1">Belongs to the 4-hydroxybenzoyl-CoA thioesterase family.</text>
</comment>
<dbReference type="RefSeq" id="WP_143004130.1">
    <property type="nucleotide sequence ID" value="NZ_FMUN01000005.1"/>
</dbReference>
<dbReference type="EMBL" id="FMUN01000005">
    <property type="protein sequence ID" value="SCY38549.1"/>
    <property type="molecule type" value="Genomic_DNA"/>
</dbReference>
<sequence>MSVVGEWPLRVYYEDTDHGGGVYYANYLKFFERGRTELLRTLGFEQDDLLGREGLLFVVRRVEVDYLRPAVFNDALRVVTEVADLGRARVDFHQRILREGENKPLCQGRVRVACVGAEDFRPQPIPHTVRQALGFGAS</sequence>
<dbReference type="STRING" id="381306.AN478_04085"/>
<evidence type="ECO:0000256" key="1">
    <source>
        <dbReference type="ARBA" id="ARBA00005953"/>
    </source>
</evidence>
<keyword evidence="4" id="KW-1185">Reference proteome</keyword>
<evidence type="ECO:0000313" key="4">
    <source>
        <dbReference type="Proteomes" id="UP000183104"/>
    </source>
</evidence>
<dbReference type="InterPro" id="IPR006684">
    <property type="entry name" value="YbgC/YbaW"/>
</dbReference>
<dbReference type="NCBIfam" id="TIGR00051">
    <property type="entry name" value="YbgC/FadM family acyl-CoA thioesterase"/>
    <property type="match status" value="1"/>
</dbReference>
<dbReference type="PIRSF" id="PIRSF003230">
    <property type="entry name" value="YbgC"/>
    <property type="match status" value="1"/>
</dbReference>
<name>A0A1G5FH13_9GAMM</name>
<reference evidence="4" key="1">
    <citation type="submission" date="2016-10" db="EMBL/GenBank/DDBJ databases">
        <authorList>
            <person name="Varghese N."/>
        </authorList>
    </citation>
    <scope>NUCLEOTIDE SEQUENCE [LARGE SCALE GENOMIC DNA]</scope>
    <source>
        <strain evidence="4">HL 19</strain>
    </source>
</reference>
<dbReference type="InterPro" id="IPR014166">
    <property type="entry name" value="Tol-Pal_acyl-CoA_thioesterase"/>
</dbReference>
<proteinExistence type="inferred from homology"/>
<dbReference type="PANTHER" id="PTHR31793">
    <property type="entry name" value="4-HYDROXYBENZOYL-COA THIOESTERASE FAMILY MEMBER"/>
    <property type="match status" value="1"/>
</dbReference>
<dbReference type="PANTHER" id="PTHR31793:SF37">
    <property type="entry name" value="ACYL-COA THIOESTER HYDROLASE YBGC"/>
    <property type="match status" value="1"/>
</dbReference>